<name>Q39H43_BURL3</name>
<dbReference type="EMBL" id="CP000151">
    <property type="protein sequence ID" value="ABB08223.1"/>
    <property type="molecule type" value="Genomic_DNA"/>
</dbReference>
<evidence type="ECO:0000313" key="2">
    <source>
        <dbReference type="Proteomes" id="UP000002705"/>
    </source>
</evidence>
<sequence length="118" mass="13230">MAAGTQPALYVGIVETGRMTSDAGGAPRAPDQRYRRLRMSARQASAQLMTIRASVRISMAPSPILVGRRFRPRFSEARAIFLGPSRDAVLAQPMRDSRILGLFQMKGGREWRKLQSWR</sequence>
<keyword evidence="2" id="KW-1185">Reference proteome</keyword>
<evidence type="ECO:0000313" key="1">
    <source>
        <dbReference type="EMBL" id="ABB08223.1"/>
    </source>
</evidence>
<dbReference type="HOGENOM" id="CLU_2068673_0_0_4"/>
<dbReference type="KEGG" id="bur:Bcep18194_A4627"/>
<dbReference type="PATRIC" id="fig|482957.22.peg.1534"/>
<organism evidence="1 2">
    <name type="scientific">Burkholderia lata (strain ATCC 17760 / DSM 23089 / LMG 22485 / NCIMB 9086 / R18194 / 383)</name>
    <dbReference type="NCBI Taxonomy" id="482957"/>
    <lineage>
        <taxon>Bacteria</taxon>
        <taxon>Pseudomonadati</taxon>
        <taxon>Pseudomonadota</taxon>
        <taxon>Betaproteobacteria</taxon>
        <taxon>Burkholderiales</taxon>
        <taxon>Burkholderiaceae</taxon>
        <taxon>Burkholderia</taxon>
        <taxon>Burkholderia cepacia complex</taxon>
    </lineage>
</organism>
<dbReference type="AlphaFoldDB" id="Q39H43"/>
<reference evidence="1" key="1">
    <citation type="submission" date="2009-01" db="EMBL/GenBank/DDBJ databases">
        <title>Complete sequence of chromosome 1 of Burkholderia sp. 383.</title>
        <authorList>
            <consortium name="US DOE Joint Genome Institute"/>
            <person name="Copeland A."/>
            <person name="Lucas S."/>
            <person name="Lapidus A."/>
            <person name="Barry K."/>
            <person name="Detter J.C."/>
            <person name="Glavina T."/>
            <person name="Hammon N."/>
            <person name="Israni S."/>
            <person name="Pitluck S."/>
            <person name="Chain P."/>
            <person name="Malfatti S."/>
            <person name="Shin M."/>
            <person name="Vergez L."/>
            <person name="Schmutz J."/>
            <person name="Larimer F."/>
            <person name="Land M."/>
            <person name="Kyrpides N."/>
            <person name="Lykidis A."/>
            <person name="Richardson P."/>
        </authorList>
    </citation>
    <scope>NUCLEOTIDE SEQUENCE</scope>
    <source>
        <strain evidence="1">383</strain>
    </source>
</reference>
<dbReference type="Proteomes" id="UP000002705">
    <property type="component" value="Chromosome 1"/>
</dbReference>
<gene>
    <name evidence="1" type="ordered locus">Bcep18194_A4627</name>
</gene>
<protein>
    <submittedName>
        <fullName evidence="1">Uncharacterized protein</fullName>
    </submittedName>
</protein>
<proteinExistence type="predicted"/>
<accession>Q39H43</accession>